<evidence type="ECO:0000256" key="3">
    <source>
        <dbReference type="PROSITE-ProRule" id="PRU10007"/>
    </source>
</evidence>
<dbReference type="Pfam" id="PF00171">
    <property type="entry name" value="Aldedh"/>
    <property type="match status" value="1"/>
</dbReference>
<dbReference type="CDD" id="cd07139">
    <property type="entry name" value="ALDH_AldA-Rv0768"/>
    <property type="match status" value="1"/>
</dbReference>
<dbReference type="AlphaFoldDB" id="A0A4V3F625"/>
<dbReference type="InterPro" id="IPR015590">
    <property type="entry name" value="Aldehyde_DH_dom"/>
</dbReference>
<evidence type="ECO:0000256" key="1">
    <source>
        <dbReference type="ARBA" id="ARBA00009986"/>
    </source>
</evidence>
<dbReference type="EMBL" id="SOBT01000010">
    <property type="protein sequence ID" value="TDU26886.1"/>
    <property type="molecule type" value="Genomic_DNA"/>
</dbReference>
<dbReference type="InterPro" id="IPR029510">
    <property type="entry name" value="Ald_DH_CS_GLU"/>
</dbReference>
<evidence type="ECO:0000313" key="7">
    <source>
        <dbReference type="Proteomes" id="UP000295341"/>
    </source>
</evidence>
<comment type="caution">
    <text evidence="6">The sequence shown here is derived from an EMBL/GenBank/DDBJ whole genome shotgun (WGS) entry which is preliminary data.</text>
</comment>
<evidence type="ECO:0000256" key="2">
    <source>
        <dbReference type="ARBA" id="ARBA00023002"/>
    </source>
</evidence>
<dbReference type="InterPro" id="IPR016163">
    <property type="entry name" value="Ald_DH_C"/>
</dbReference>
<evidence type="ECO:0000256" key="4">
    <source>
        <dbReference type="RuleBase" id="RU003345"/>
    </source>
</evidence>
<gene>
    <name evidence="6" type="ORF">DFR24_3917</name>
</gene>
<dbReference type="FunFam" id="3.40.605.10:FF:000007">
    <property type="entry name" value="NAD/NADP-dependent betaine aldehyde dehydrogenase"/>
    <property type="match status" value="1"/>
</dbReference>
<protein>
    <submittedName>
        <fullName evidence="6">Geranial dehydrogenase</fullName>
    </submittedName>
</protein>
<evidence type="ECO:0000313" key="6">
    <source>
        <dbReference type="EMBL" id="TDU26886.1"/>
    </source>
</evidence>
<feature type="active site" evidence="3">
    <location>
        <position position="255"/>
    </location>
</feature>
<dbReference type="PANTHER" id="PTHR42804">
    <property type="entry name" value="ALDEHYDE DEHYDROGENASE"/>
    <property type="match status" value="1"/>
</dbReference>
<comment type="similarity">
    <text evidence="1 4">Belongs to the aldehyde dehydrogenase family.</text>
</comment>
<dbReference type="InterPro" id="IPR016161">
    <property type="entry name" value="Ald_DH/histidinol_DH"/>
</dbReference>
<dbReference type="PROSITE" id="PS00687">
    <property type="entry name" value="ALDEHYDE_DEHYDR_GLU"/>
    <property type="match status" value="1"/>
</dbReference>
<name>A0A4V3F625_9GAMM</name>
<dbReference type="Gene3D" id="3.40.309.10">
    <property type="entry name" value="Aldehyde Dehydrogenase, Chain A, domain 2"/>
    <property type="match status" value="1"/>
</dbReference>
<keyword evidence="7" id="KW-1185">Reference proteome</keyword>
<accession>A0A4V3F625</accession>
<evidence type="ECO:0000259" key="5">
    <source>
        <dbReference type="Pfam" id="PF00171"/>
    </source>
</evidence>
<dbReference type="InterPro" id="IPR016162">
    <property type="entry name" value="Ald_DH_N"/>
</dbReference>
<keyword evidence="2 4" id="KW-0560">Oxidoreductase</keyword>
<dbReference type="SUPFAM" id="SSF53720">
    <property type="entry name" value="ALDH-like"/>
    <property type="match status" value="1"/>
</dbReference>
<organism evidence="6 7">
    <name type="scientific">Panacagrimonas perspica</name>
    <dbReference type="NCBI Taxonomy" id="381431"/>
    <lineage>
        <taxon>Bacteria</taxon>
        <taxon>Pseudomonadati</taxon>
        <taxon>Pseudomonadota</taxon>
        <taxon>Gammaproteobacteria</taxon>
        <taxon>Nevskiales</taxon>
        <taxon>Nevskiaceae</taxon>
        <taxon>Panacagrimonas</taxon>
    </lineage>
</organism>
<dbReference type="GO" id="GO:0016620">
    <property type="term" value="F:oxidoreductase activity, acting on the aldehyde or oxo group of donors, NAD or NADP as acceptor"/>
    <property type="evidence" value="ECO:0007669"/>
    <property type="project" value="InterPro"/>
</dbReference>
<dbReference type="Proteomes" id="UP000295341">
    <property type="component" value="Unassembled WGS sequence"/>
</dbReference>
<sequence>MGVQDHLQNAFYIGGEWVAPSSKKHFDLINATTEEVIGSVPEAAEADVDRAVAAARKAFETGPWANSTPAERAEVMGRFVAALAKRSDAIARAVSIQNGMPLAVSSGLEGQFSVGVLAYYAELAKNLQTDEVRPSQMGRETLVSRAPLGVVAGIVPWNFPVTLAISKIAPAMAAGCTLVMKPSPGTILDSYIMAESAAEAGVPAGVINWVAADREVGAYLVSHPGVDKVAFTGSTAAGRAIARVCGELLRPVTLELGGKSAAIILDDANLETVMQGLPSVSLLNNGQTCFACTRILAPQGRYQQVVDALAAMASSLKVGDPMDMGTHVGPMASALHRNRVESCIEKGRSDSKLVVGGGRPKGLDRGWFVQPTVFAVPDNSTSIARDEIFGPVLAVIPYKDEADAVRIANDSVYGLGGSIWSSDEGRARKLARQVQTGTIGINGYMPSIGSPFGGVKASGLGREFGPEALAGYQQYKSTYVMG</sequence>
<dbReference type="RefSeq" id="WP_246051721.1">
    <property type="nucleotide sequence ID" value="NZ_MWIN01000009.1"/>
</dbReference>
<dbReference type="PANTHER" id="PTHR42804:SF1">
    <property type="entry name" value="ALDEHYDE DEHYDROGENASE-RELATED"/>
    <property type="match status" value="1"/>
</dbReference>
<reference evidence="6 7" key="1">
    <citation type="submission" date="2019-03" db="EMBL/GenBank/DDBJ databases">
        <title>Genomic Encyclopedia of Type Strains, Phase IV (KMG-IV): sequencing the most valuable type-strain genomes for metagenomic binning, comparative biology and taxonomic classification.</title>
        <authorList>
            <person name="Goeker M."/>
        </authorList>
    </citation>
    <scope>NUCLEOTIDE SEQUENCE [LARGE SCALE GENOMIC DNA]</scope>
    <source>
        <strain evidence="6 7">DSM 26377</strain>
    </source>
</reference>
<proteinExistence type="inferred from homology"/>
<dbReference type="Gene3D" id="3.40.605.10">
    <property type="entry name" value="Aldehyde Dehydrogenase, Chain A, domain 1"/>
    <property type="match status" value="1"/>
</dbReference>
<feature type="domain" description="Aldehyde dehydrogenase" evidence="5">
    <location>
        <begin position="17"/>
        <end position="477"/>
    </location>
</feature>